<evidence type="ECO:0008006" key="3">
    <source>
        <dbReference type="Google" id="ProtNLM"/>
    </source>
</evidence>
<evidence type="ECO:0000313" key="2">
    <source>
        <dbReference type="Proteomes" id="UP000033099"/>
    </source>
</evidence>
<reference evidence="1 2" key="1">
    <citation type="journal article" date="2015" name="Genome Announc.">
        <title>Complete Genome Sequence of Biocontrol Strain Pseudomonas fluorescens LBUM223.</title>
        <authorList>
            <person name="Roquigny R."/>
            <person name="Arseneault T."/>
            <person name="Gadkar V.J."/>
            <person name="Novinscak A."/>
            <person name="Joly D.L."/>
            <person name="Filion M."/>
        </authorList>
    </citation>
    <scope>NUCLEOTIDE SEQUENCE [LARGE SCALE GENOMIC DNA]</scope>
    <source>
        <strain evidence="1 2">LBUM223</strain>
    </source>
</reference>
<proteinExistence type="predicted"/>
<dbReference type="InterPro" id="IPR011747">
    <property type="entry name" value="CHP02241"/>
</dbReference>
<dbReference type="PANTHER" id="PTHR38009:SF1">
    <property type="entry name" value="CONSERVED HYPOTHETICAL PHAGE TAIL PROTEIN"/>
    <property type="match status" value="1"/>
</dbReference>
<accession>A0AAU8TXJ3</accession>
<dbReference type="NCBIfam" id="TIGR02241">
    <property type="entry name" value="conserved hypothetical phage tail region protein"/>
    <property type="match status" value="1"/>
</dbReference>
<organism evidence="1 2">
    <name type="scientific">Pseudomonas synxantha</name>
    <dbReference type="NCBI Taxonomy" id="47883"/>
    <lineage>
        <taxon>Bacteria</taxon>
        <taxon>Pseudomonadati</taxon>
        <taxon>Pseudomonadota</taxon>
        <taxon>Gammaproteobacteria</taxon>
        <taxon>Pseudomonadales</taxon>
        <taxon>Pseudomonadaceae</taxon>
        <taxon>Pseudomonas</taxon>
    </lineage>
</organism>
<evidence type="ECO:0000313" key="1">
    <source>
        <dbReference type="EMBL" id="AKA86361.1"/>
    </source>
</evidence>
<dbReference type="InterPro" id="IPR010667">
    <property type="entry name" value="Phage_T4_Gp19"/>
</dbReference>
<dbReference type="EMBL" id="CP011117">
    <property type="protein sequence ID" value="AKA86361.1"/>
    <property type="molecule type" value="Genomic_DNA"/>
</dbReference>
<dbReference type="Pfam" id="PF06841">
    <property type="entry name" value="Phage_T4_gp19"/>
    <property type="match status" value="1"/>
</dbReference>
<name>A0AAU8TXJ3_9PSED</name>
<dbReference type="KEGG" id="pfb:VO64_5815"/>
<dbReference type="AlphaFoldDB" id="A0AAU8TXJ3"/>
<dbReference type="PANTHER" id="PTHR38009">
    <property type="entry name" value="CONSERVED HYPOTHETICAL PHAGE TAIL PROTEIN"/>
    <property type="match status" value="1"/>
</dbReference>
<protein>
    <recommendedName>
        <fullName evidence="3">Phage tail protein</fullName>
    </recommendedName>
</protein>
<dbReference type="Proteomes" id="UP000033099">
    <property type="component" value="Chromosome"/>
</dbReference>
<sequence length="100" mass="11119">MGERYQQPGQEGFPTITLKRGIVPKQSELWEWMKGVVVGQFDKQDLDISLLDIKLNVKVTWTVTNAFPTKLTGPSMDATGNEVAFEELTLAGDRVSVSYA</sequence>
<dbReference type="GO" id="GO:0005198">
    <property type="term" value="F:structural molecule activity"/>
    <property type="evidence" value="ECO:0007669"/>
    <property type="project" value="InterPro"/>
</dbReference>
<gene>
    <name evidence="1" type="ORF">VO64_5815</name>
</gene>